<evidence type="ECO:0000313" key="2">
    <source>
        <dbReference type="EMBL" id="TQF10656.1"/>
    </source>
</evidence>
<dbReference type="Pfam" id="PF09533">
    <property type="entry name" value="DUF2380"/>
    <property type="match status" value="1"/>
</dbReference>
<evidence type="ECO:0000313" key="3">
    <source>
        <dbReference type="Proteomes" id="UP000315369"/>
    </source>
</evidence>
<proteinExistence type="predicted"/>
<reference evidence="2 3" key="1">
    <citation type="submission" date="2019-06" db="EMBL/GenBank/DDBJ databases">
        <authorList>
            <person name="Livingstone P."/>
            <person name="Whitworth D."/>
        </authorList>
    </citation>
    <scope>NUCLEOTIDE SEQUENCE [LARGE SCALE GENOMIC DNA]</scope>
    <source>
        <strain evidence="2 3">AM401</strain>
    </source>
</reference>
<sequence>MRVPCAFWLSLLVVSWLGCSTGGRPPLQQAWDEAEVECDDPEEDRCVTLLCLDDACGFYRCEDTPGAIVEARFPPSRPPAAAAAPGSGPRRNWGGAQNLPRGAVMTFPNWNGAPARIIPPSHQLTAGRWEKHHIFPQEQRLQDWFVRQGVKIHDYTMPIPRDLHQRIHNVGGHGGQWNEAWRVFIRSKPGASPEEIFKHAGELIYRFQLIGGPIRPYYSKPGA</sequence>
<name>A0A540WNR4_9BACT</name>
<dbReference type="NCBIfam" id="TIGR02269">
    <property type="entry name" value="TIGR02269 family lipoprotein"/>
    <property type="match status" value="1"/>
</dbReference>
<keyword evidence="2" id="KW-0449">Lipoprotein</keyword>
<dbReference type="EMBL" id="VIFM01000239">
    <property type="protein sequence ID" value="TQF10656.1"/>
    <property type="molecule type" value="Genomic_DNA"/>
</dbReference>
<feature type="compositionally biased region" description="Low complexity" evidence="1">
    <location>
        <begin position="73"/>
        <end position="91"/>
    </location>
</feature>
<accession>A0A540WNR4</accession>
<organism evidence="2 3">
    <name type="scientific">Myxococcus llanfairpwllgwyngyllgogerychwyrndrobwllllantysiliogogogochensis</name>
    <dbReference type="NCBI Taxonomy" id="2590453"/>
    <lineage>
        <taxon>Bacteria</taxon>
        <taxon>Pseudomonadati</taxon>
        <taxon>Myxococcota</taxon>
        <taxon>Myxococcia</taxon>
        <taxon>Myxococcales</taxon>
        <taxon>Cystobacterineae</taxon>
        <taxon>Myxococcaceae</taxon>
        <taxon>Myxococcus</taxon>
    </lineage>
</organism>
<protein>
    <submittedName>
        <fullName evidence="2">TIGR02269 family lipoprotein</fullName>
    </submittedName>
</protein>
<dbReference type="Proteomes" id="UP000315369">
    <property type="component" value="Unassembled WGS sequence"/>
</dbReference>
<evidence type="ECO:0000256" key="1">
    <source>
        <dbReference type="SAM" id="MobiDB-lite"/>
    </source>
</evidence>
<gene>
    <name evidence="2" type="ORF">FJV41_38325</name>
</gene>
<comment type="caution">
    <text evidence="2">The sequence shown here is derived from an EMBL/GenBank/DDBJ whole genome shotgun (WGS) entry which is preliminary data.</text>
</comment>
<dbReference type="InterPro" id="IPR011755">
    <property type="entry name" value="CHP02269_MYXXA"/>
</dbReference>
<dbReference type="PROSITE" id="PS51257">
    <property type="entry name" value="PROKAR_LIPOPROTEIN"/>
    <property type="match status" value="1"/>
</dbReference>
<dbReference type="AlphaFoldDB" id="A0A540WNR4"/>
<feature type="region of interest" description="Disordered" evidence="1">
    <location>
        <begin position="73"/>
        <end position="98"/>
    </location>
</feature>
<dbReference type="RefSeq" id="WP_141647568.1">
    <property type="nucleotide sequence ID" value="NZ_VIFM01000239.1"/>
</dbReference>
<dbReference type="OrthoDB" id="5512084at2"/>
<keyword evidence="3" id="KW-1185">Reference proteome</keyword>